<evidence type="ECO:0000313" key="1">
    <source>
        <dbReference type="Proteomes" id="UP000095280"/>
    </source>
</evidence>
<name>A0A1I8FWJ8_9PLAT</name>
<protein>
    <submittedName>
        <fullName evidence="2">Mrr_cat domain-containing protein</fullName>
    </submittedName>
</protein>
<reference evidence="2" key="1">
    <citation type="submission" date="2016-11" db="UniProtKB">
        <authorList>
            <consortium name="WormBaseParasite"/>
        </authorList>
    </citation>
    <scope>IDENTIFICATION</scope>
</reference>
<dbReference type="AlphaFoldDB" id="A0A1I8FWJ8"/>
<keyword evidence="1" id="KW-1185">Reference proteome</keyword>
<organism evidence="1 2">
    <name type="scientific">Macrostomum lignano</name>
    <dbReference type="NCBI Taxonomy" id="282301"/>
    <lineage>
        <taxon>Eukaryota</taxon>
        <taxon>Metazoa</taxon>
        <taxon>Spiralia</taxon>
        <taxon>Lophotrochozoa</taxon>
        <taxon>Platyhelminthes</taxon>
        <taxon>Rhabditophora</taxon>
        <taxon>Macrostomorpha</taxon>
        <taxon>Macrostomida</taxon>
        <taxon>Macrostomidae</taxon>
        <taxon>Macrostomum</taxon>
    </lineage>
</organism>
<sequence>MRNLLDQQVVSMRRVQASSRQLRSYALALFAQRHRSGGKKGSDFGREKGGNTVVTDAKNMSGAWRTTGCVGGGWTDTKPGTRVTDLVKTGGKDYNLFFSNCHFAARNAAKFAAEKK</sequence>
<dbReference type="WBParaSite" id="maker-uti_cns_0000188-snap-gene-0.22-mRNA-1">
    <property type="protein sequence ID" value="maker-uti_cns_0000188-snap-gene-0.22-mRNA-1"/>
    <property type="gene ID" value="maker-uti_cns_0000188-snap-gene-0.22"/>
</dbReference>
<dbReference type="Proteomes" id="UP000095280">
    <property type="component" value="Unplaced"/>
</dbReference>
<accession>A0A1I8FWJ8</accession>
<evidence type="ECO:0000313" key="2">
    <source>
        <dbReference type="WBParaSite" id="maker-uti_cns_0000188-snap-gene-0.22-mRNA-1"/>
    </source>
</evidence>
<proteinExistence type="predicted"/>